<feature type="signal peptide" evidence="1">
    <location>
        <begin position="1"/>
        <end position="21"/>
    </location>
</feature>
<proteinExistence type="predicted"/>
<evidence type="ECO:0000313" key="4">
    <source>
        <dbReference type="Proteomes" id="UP000719267"/>
    </source>
</evidence>
<keyword evidence="1" id="KW-0732">Signal</keyword>
<evidence type="ECO:0000313" key="3">
    <source>
        <dbReference type="EMBL" id="MBW2962137.1"/>
    </source>
</evidence>
<comment type="caution">
    <text evidence="3">The sequence shown here is derived from an EMBL/GenBank/DDBJ whole genome shotgun (WGS) entry which is preliminary data.</text>
</comment>
<protein>
    <submittedName>
        <fullName evidence="3">YceI family protein</fullName>
    </submittedName>
</protein>
<evidence type="ECO:0000256" key="1">
    <source>
        <dbReference type="SAM" id="SignalP"/>
    </source>
</evidence>
<dbReference type="RefSeq" id="WP_219040427.1">
    <property type="nucleotide sequence ID" value="NZ_JAHWDF010000010.1"/>
</dbReference>
<organism evidence="3 4">
    <name type="scientific">Mesonia aestuariivivens</name>
    <dbReference type="NCBI Taxonomy" id="2796128"/>
    <lineage>
        <taxon>Bacteria</taxon>
        <taxon>Pseudomonadati</taxon>
        <taxon>Bacteroidota</taxon>
        <taxon>Flavobacteriia</taxon>
        <taxon>Flavobacteriales</taxon>
        <taxon>Flavobacteriaceae</taxon>
        <taxon>Mesonia</taxon>
    </lineage>
</organism>
<dbReference type="InterPro" id="IPR007372">
    <property type="entry name" value="Lipid/polyisoprenoid-bd_YceI"/>
</dbReference>
<dbReference type="Pfam" id="PF04264">
    <property type="entry name" value="YceI"/>
    <property type="match status" value="1"/>
</dbReference>
<reference evidence="3 4" key="1">
    <citation type="submission" date="2021-07" db="EMBL/GenBank/DDBJ databases">
        <title>Mesonia aestuariivivens sp. nov., isolated from a tidal flat.</title>
        <authorList>
            <person name="Kim Y.-O."/>
            <person name="Yoon J.-H."/>
        </authorList>
    </citation>
    <scope>NUCLEOTIDE SEQUENCE [LARGE SCALE GENOMIC DNA]</scope>
    <source>
        <strain evidence="3 4">JHPTF-M18</strain>
    </source>
</reference>
<feature type="chain" id="PRO_5045993577" evidence="1">
    <location>
        <begin position="22"/>
        <end position="172"/>
    </location>
</feature>
<feature type="domain" description="Lipid/polyisoprenoid-binding YceI-like" evidence="2">
    <location>
        <begin position="47"/>
        <end position="165"/>
    </location>
</feature>
<dbReference type="EMBL" id="JAHWDF010000010">
    <property type="protein sequence ID" value="MBW2962137.1"/>
    <property type="molecule type" value="Genomic_DNA"/>
</dbReference>
<gene>
    <name evidence="3" type="ORF">KW502_10030</name>
</gene>
<name>A0ABS6W2P7_9FLAO</name>
<evidence type="ECO:0000259" key="2">
    <source>
        <dbReference type="Pfam" id="PF04264"/>
    </source>
</evidence>
<keyword evidence="4" id="KW-1185">Reference proteome</keyword>
<accession>A0ABS6W2P7</accession>
<dbReference type="Proteomes" id="UP000719267">
    <property type="component" value="Unassembled WGS sequence"/>
</dbReference>
<sequence length="172" mass="19626">MMKTILTIFFFFSLISAYAQSGIVNIEVRTNVNKFNCSCKEESFICQEFTAQEKVLKLPVASFDCPKRMIEKDLIELFEAEKYPHIAIEILNYTESNGAITASIKITVKKTAKVYQLQLGETYDSEAFYFTGTQELDLTDYHIEPPVKALGLVKVKPVVTIEFKIPEEFVIN</sequence>